<dbReference type="Pfam" id="PF13975">
    <property type="entry name" value="gag-asp_proteas"/>
    <property type="match status" value="1"/>
</dbReference>
<dbReference type="Proteomes" id="UP000655208">
    <property type="component" value="Unassembled WGS sequence"/>
</dbReference>
<keyword evidence="2" id="KW-1185">Reference proteome</keyword>
<name>A0A917WEW8_9ACTN</name>
<evidence type="ECO:0008006" key="3">
    <source>
        <dbReference type="Google" id="ProtNLM"/>
    </source>
</evidence>
<dbReference type="Gene3D" id="2.40.70.10">
    <property type="entry name" value="Acid Proteases"/>
    <property type="match status" value="2"/>
</dbReference>
<dbReference type="Pfam" id="PF13650">
    <property type="entry name" value="Asp_protease_2"/>
    <property type="match status" value="1"/>
</dbReference>
<dbReference type="PROSITE" id="PS00141">
    <property type="entry name" value="ASP_PROTEASE"/>
    <property type="match status" value="2"/>
</dbReference>
<evidence type="ECO:0000313" key="1">
    <source>
        <dbReference type="EMBL" id="GGL98403.1"/>
    </source>
</evidence>
<evidence type="ECO:0000313" key="2">
    <source>
        <dbReference type="Proteomes" id="UP000655208"/>
    </source>
</evidence>
<dbReference type="CDD" id="cd05483">
    <property type="entry name" value="retropepsin_like_bacteria"/>
    <property type="match status" value="1"/>
</dbReference>
<comment type="caution">
    <text evidence="1">The sequence shown here is derived from an EMBL/GenBank/DDBJ whole genome shotgun (WGS) entry which is preliminary data.</text>
</comment>
<dbReference type="InterPro" id="IPR021109">
    <property type="entry name" value="Peptidase_aspartic_dom_sf"/>
</dbReference>
<dbReference type="GO" id="GO:0004190">
    <property type="term" value="F:aspartic-type endopeptidase activity"/>
    <property type="evidence" value="ECO:0007669"/>
    <property type="project" value="InterPro"/>
</dbReference>
<dbReference type="SUPFAM" id="SSF50630">
    <property type="entry name" value="Acid proteases"/>
    <property type="match status" value="2"/>
</dbReference>
<dbReference type="GO" id="GO:0006508">
    <property type="term" value="P:proteolysis"/>
    <property type="evidence" value="ECO:0007669"/>
    <property type="project" value="InterPro"/>
</dbReference>
<accession>A0A917WEW8</accession>
<dbReference type="InterPro" id="IPR001969">
    <property type="entry name" value="Aspartic_peptidase_AS"/>
</dbReference>
<sequence length="271" mass="27464">MTVPMTVVRSKDGAVMALAVVSVAGKPYAFIVDTGASVTILDSKVVEEAGLQTAGAKITGSGAACPTVSQPVHLQDWSIGGEAMPPATAPSTSIAFAGKKFHGLTVGGLLGADVFRAFGSVRLDYAGGSLRLGGPVDAGKQTVPILLAGGNGSTEIVASVRLHGTATHMLVDTGASRTTVDSTFADRVGLQKVGKQVKLSSVSCTSSSQEVTVDQLTAGTVDLPTVTGVSVGTENAKKSNGHLVGLIGSDVLSTYKTVTFDYTDRKIVLAS</sequence>
<reference evidence="1" key="2">
    <citation type="submission" date="2020-09" db="EMBL/GenBank/DDBJ databases">
        <authorList>
            <person name="Sun Q."/>
            <person name="Zhou Y."/>
        </authorList>
    </citation>
    <scope>NUCLEOTIDE SEQUENCE</scope>
    <source>
        <strain evidence="1">CGMCC 4.7308</strain>
    </source>
</reference>
<dbReference type="AlphaFoldDB" id="A0A917WEW8"/>
<gene>
    <name evidence="1" type="ORF">GCM10011594_17860</name>
</gene>
<organism evidence="1 2">
    <name type="scientific">Nakamurella endophytica</name>
    <dbReference type="NCBI Taxonomy" id="1748367"/>
    <lineage>
        <taxon>Bacteria</taxon>
        <taxon>Bacillati</taxon>
        <taxon>Actinomycetota</taxon>
        <taxon>Actinomycetes</taxon>
        <taxon>Nakamurellales</taxon>
        <taxon>Nakamurellaceae</taxon>
        <taxon>Nakamurella</taxon>
    </lineage>
</organism>
<dbReference type="EMBL" id="BMNA01000003">
    <property type="protein sequence ID" value="GGL98403.1"/>
    <property type="molecule type" value="Genomic_DNA"/>
</dbReference>
<proteinExistence type="predicted"/>
<protein>
    <recommendedName>
        <fullName evidence="3">Peptidase A2 domain-containing protein</fullName>
    </recommendedName>
</protein>
<dbReference type="InterPro" id="IPR034122">
    <property type="entry name" value="Retropepsin-like_bacterial"/>
</dbReference>
<reference evidence="1" key="1">
    <citation type="journal article" date="2014" name="Int. J. Syst. Evol. Microbiol.">
        <title>Complete genome sequence of Corynebacterium casei LMG S-19264T (=DSM 44701T), isolated from a smear-ripened cheese.</title>
        <authorList>
            <consortium name="US DOE Joint Genome Institute (JGI-PGF)"/>
            <person name="Walter F."/>
            <person name="Albersmeier A."/>
            <person name="Kalinowski J."/>
            <person name="Ruckert C."/>
        </authorList>
    </citation>
    <scope>NUCLEOTIDE SEQUENCE</scope>
    <source>
        <strain evidence="1">CGMCC 4.7308</strain>
    </source>
</reference>